<evidence type="ECO:0000313" key="3">
    <source>
        <dbReference type="Proteomes" id="UP000054107"/>
    </source>
</evidence>
<reference evidence="2 3" key="1">
    <citation type="submission" date="2014-09" db="EMBL/GenBank/DDBJ databases">
        <authorList>
            <person name="Ellenberger Sabrina"/>
        </authorList>
    </citation>
    <scope>NUCLEOTIDE SEQUENCE [LARGE SCALE GENOMIC DNA]</scope>
    <source>
        <strain evidence="2 3">CBS 412.66</strain>
    </source>
</reference>
<dbReference type="InterPro" id="IPR026960">
    <property type="entry name" value="RVT-Znf"/>
</dbReference>
<dbReference type="AlphaFoldDB" id="A0A0B7MYF2"/>
<accession>A0A0B7MYF2</accession>
<organism evidence="2 3">
    <name type="scientific">Parasitella parasitica</name>
    <dbReference type="NCBI Taxonomy" id="35722"/>
    <lineage>
        <taxon>Eukaryota</taxon>
        <taxon>Fungi</taxon>
        <taxon>Fungi incertae sedis</taxon>
        <taxon>Mucoromycota</taxon>
        <taxon>Mucoromycotina</taxon>
        <taxon>Mucoromycetes</taxon>
        <taxon>Mucorales</taxon>
        <taxon>Mucorineae</taxon>
        <taxon>Mucoraceae</taxon>
        <taxon>Parasitella</taxon>
    </lineage>
</organism>
<dbReference type="OrthoDB" id="2289333at2759"/>
<dbReference type="Gene3D" id="3.60.10.10">
    <property type="entry name" value="Endonuclease/exonuclease/phosphatase"/>
    <property type="match status" value="1"/>
</dbReference>
<dbReference type="EMBL" id="LN725636">
    <property type="protein sequence ID" value="CEP11041.1"/>
    <property type="molecule type" value="Genomic_DNA"/>
</dbReference>
<keyword evidence="3" id="KW-1185">Reference proteome</keyword>
<dbReference type="InterPro" id="IPR036691">
    <property type="entry name" value="Endo/exonu/phosph_ase_sf"/>
</dbReference>
<dbReference type="SUPFAM" id="SSF56219">
    <property type="entry name" value="DNase I-like"/>
    <property type="match status" value="1"/>
</dbReference>
<protein>
    <recommendedName>
        <fullName evidence="1">Reverse transcriptase zinc-binding domain-containing protein</fullName>
    </recommendedName>
</protein>
<feature type="domain" description="Reverse transcriptase zinc-binding" evidence="1">
    <location>
        <begin position="268"/>
        <end position="334"/>
    </location>
</feature>
<dbReference type="Pfam" id="PF13966">
    <property type="entry name" value="zf-RVT"/>
    <property type="match status" value="1"/>
</dbReference>
<evidence type="ECO:0000259" key="1">
    <source>
        <dbReference type="Pfam" id="PF13966"/>
    </source>
</evidence>
<sequence>MLAKFKSCGILNVAVQKQVFQFRYIKALINDTLSRATAVRPLLVQMLLDSLQVTYGAPNATLPLLFQRWRQPTRRPRKLFSFLPLLFQAVDACFPSRDHASIWPQIPPASACLSLPLREVLYCNPNHPDPPFKFSKHLSTLKVFEFFFFNPTDQLLHFRSTAECSFPGILRKLRNGVNSFRLLAHRFMAFHLGLFPFPASQSINDIAQTRQAINSTCITTQPFLTTFLKIADTFISVCTNHTIRLHILRSQPPIDHGRFYNPRIGAANWKSFLRTPMAPSARTLWYRLLQQKLSNKSSLAMIPGIVDSDRCVFCNQVETAEHLLISCPHKQDIWRPMLHMYLCNSECFSLHRVYTDLCHLTLSGYLFRPSINTISIVDFFSVVLYQIWRAHWRHHFDGVPLIPLSIIDTSHTDYRDNIFQRLNEGGLTAIPDFDPLDSQNVADPKFADLPAPQLTRIAAALHADRCVRTVRFVKLHTVPGVLRFFVAQKWISATNLKLSPLNCFLALPNVLPPFNLISVNYYSIPASHPIYANHLNCRSLSKPSNVPSSQSFCRFLRQSYDPPPSLLCLQETHAHDPATQHRLNLQLQAQSSIWTSHCWIVSLKPHIVLDPIFISEDGRVIYCNVSHATNLFPPLKIMNIYAPATRSDLYAFYDQLLQLPLFQSLLTNMSTADGMHNNCLATFPDAPSIVLGDFNYDFRHYHPPPTVASTRTSSADVRRNTTFSTIDYMFMEPQLLDFQFDHFVHFVHSEWTDHVLLSTQPAFANPDLAGLRPQDAWDQVKAITRQVAQSCSRRQAEWRRRLLSRLQGKRNKYLRLYKSTQVRNDRLPKIEAMIGHL</sequence>
<gene>
    <name evidence="2" type="primary">PARPA_04842.1 scaffold 15694</name>
</gene>
<proteinExistence type="predicted"/>
<evidence type="ECO:0000313" key="2">
    <source>
        <dbReference type="EMBL" id="CEP11041.1"/>
    </source>
</evidence>
<dbReference type="STRING" id="35722.A0A0B7MYF2"/>
<name>A0A0B7MYF2_9FUNG</name>
<dbReference type="Proteomes" id="UP000054107">
    <property type="component" value="Unassembled WGS sequence"/>
</dbReference>